<dbReference type="AlphaFoldDB" id="A0A9W6LYJ6"/>
<keyword evidence="3" id="KW-1185">Reference proteome</keyword>
<evidence type="ECO:0000313" key="2">
    <source>
        <dbReference type="EMBL" id="GLJ74910.1"/>
    </source>
</evidence>
<dbReference type="RefSeq" id="WP_271175589.1">
    <property type="nucleotide sequence ID" value="NZ_BAAAJO010000001.1"/>
</dbReference>
<keyword evidence="1" id="KW-0732">Signal</keyword>
<proteinExistence type="predicted"/>
<sequence length="195" mass="20089">MPVRSHTTRLAAALGVFGLAAALTGAAVFVNEDVSVHFNGTDNRFAIVAAAAEGHTWTPTAAEWHAGSADPIILDLGDADSGPRVITPDDPIEVSIAVKNDGPLDGLLSLHIDDVGVAAGTQNLFGSLQFTVTEGSDTLLDRQTAGTTPLSYSWPASVPEGASKVLRVRISLPATATDNTGSAAGIRFRFEGVNA</sequence>
<feature type="chain" id="PRO_5040812968" description="DUF11 domain-containing protein" evidence="1">
    <location>
        <begin position="27"/>
        <end position="195"/>
    </location>
</feature>
<comment type="caution">
    <text evidence="2">The sequence shown here is derived from an EMBL/GenBank/DDBJ whole genome shotgun (WGS) entry which is preliminary data.</text>
</comment>
<dbReference type="EMBL" id="BSEN01000001">
    <property type="protein sequence ID" value="GLJ74910.1"/>
    <property type="molecule type" value="Genomic_DNA"/>
</dbReference>
<dbReference type="Proteomes" id="UP001142372">
    <property type="component" value="Unassembled WGS sequence"/>
</dbReference>
<feature type="signal peptide" evidence="1">
    <location>
        <begin position="1"/>
        <end position="26"/>
    </location>
</feature>
<evidence type="ECO:0008006" key="4">
    <source>
        <dbReference type="Google" id="ProtNLM"/>
    </source>
</evidence>
<protein>
    <recommendedName>
        <fullName evidence="4">DUF11 domain-containing protein</fullName>
    </recommendedName>
</protein>
<accession>A0A9W6LYJ6</accession>
<gene>
    <name evidence="2" type="ORF">GCM10017584_04830</name>
</gene>
<reference evidence="2" key="1">
    <citation type="journal article" date="2014" name="Int. J. Syst. Evol. Microbiol.">
        <title>Complete genome sequence of Corynebacterium casei LMG S-19264T (=DSM 44701T), isolated from a smear-ripened cheese.</title>
        <authorList>
            <consortium name="US DOE Joint Genome Institute (JGI-PGF)"/>
            <person name="Walter F."/>
            <person name="Albersmeier A."/>
            <person name="Kalinowski J."/>
            <person name="Ruckert C."/>
        </authorList>
    </citation>
    <scope>NUCLEOTIDE SEQUENCE</scope>
    <source>
        <strain evidence="2">VKM Ac-1401</strain>
    </source>
</reference>
<reference evidence="2" key="2">
    <citation type="submission" date="2023-01" db="EMBL/GenBank/DDBJ databases">
        <authorList>
            <person name="Sun Q."/>
            <person name="Evtushenko L."/>
        </authorList>
    </citation>
    <scope>NUCLEOTIDE SEQUENCE</scope>
    <source>
        <strain evidence="2">VKM Ac-1401</strain>
    </source>
</reference>
<organism evidence="2 3">
    <name type="scientific">Leifsonia poae</name>
    <dbReference type="NCBI Taxonomy" id="110933"/>
    <lineage>
        <taxon>Bacteria</taxon>
        <taxon>Bacillati</taxon>
        <taxon>Actinomycetota</taxon>
        <taxon>Actinomycetes</taxon>
        <taxon>Micrococcales</taxon>
        <taxon>Microbacteriaceae</taxon>
        <taxon>Leifsonia</taxon>
    </lineage>
</organism>
<evidence type="ECO:0000313" key="3">
    <source>
        <dbReference type="Proteomes" id="UP001142372"/>
    </source>
</evidence>
<name>A0A9W6LYJ6_9MICO</name>
<evidence type="ECO:0000256" key="1">
    <source>
        <dbReference type="SAM" id="SignalP"/>
    </source>
</evidence>